<dbReference type="eggNOG" id="COG1349">
    <property type="taxonomic scope" value="Bacteria"/>
</dbReference>
<dbReference type="OrthoDB" id="308679at2"/>
<dbReference type="HOGENOM" id="CLU_060699_0_1_12"/>
<dbReference type="Gene3D" id="1.10.10.10">
    <property type="entry name" value="Winged helix-like DNA-binding domain superfamily/Winged helix DNA-binding domain"/>
    <property type="match status" value="1"/>
</dbReference>
<dbReference type="GO" id="GO:0003700">
    <property type="term" value="F:DNA-binding transcription factor activity"/>
    <property type="evidence" value="ECO:0007669"/>
    <property type="project" value="InterPro"/>
</dbReference>
<dbReference type="SMART" id="SM00420">
    <property type="entry name" value="HTH_DEOR"/>
    <property type="match status" value="1"/>
</dbReference>
<dbReference type="SUPFAM" id="SSF46785">
    <property type="entry name" value="Winged helix' DNA-binding domain"/>
    <property type="match status" value="1"/>
</dbReference>
<keyword evidence="4" id="KW-0804">Transcription</keyword>
<dbReference type="InterPro" id="IPR001034">
    <property type="entry name" value="DeoR_HTH"/>
</dbReference>
<dbReference type="SMART" id="SM01134">
    <property type="entry name" value="DeoRC"/>
    <property type="match status" value="1"/>
</dbReference>
<reference evidence="7" key="1">
    <citation type="submission" date="2009-12" db="EMBL/GenBank/DDBJ databases">
        <title>Complete sequence of Treponema primitia strain ZAS-2.</title>
        <authorList>
            <person name="Tetu S.G."/>
            <person name="Matson E."/>
            <person name="Ren Q."/>
            <person name="Seshadri R."/>
            <person name="Elbourne L."/>
            <person name="Hassan K.A."/>
            <person name="Durkin A."/>
            <person name="Radune D."/>
            <person name="Mohamoud Y."/>
            <person name="Shay R."/>
            <person name="Jin S."/>
            <person name="Zhang X."/>
            <person name="Lucey K."/>
            <person name="Ballor N.R."/>
            <person name="Ottesen E."/>
            <person name="Rosenthal R."/>
            <person name="Allen A."/>
            <person name="Leadbetter J.R."/>
            <person name="Paulsen I.T."/>
        </authorList>
    </citation>
    <scope>NUCLEOTIDE SEQUENCE [LARGE SCALE GENOMIC DNA]</scope>
    <source>
        <strain evidence="7">ATCC BAA-887 / DSM 12427 / ZAS-2</strain>
    </source>
</reference>
<dbReference type="RefSeq" id="WP_015706340.1">
    <property type="nucleotide sequence ID" value="NC_015578.1"/>
</dbReference>
<sequence length="265" mass="29548">MINRHVKILDAITQRQKIEVSALAELLNVSKVTIRKDLAELEELGVLRREHGFAVAGPTDDIGRRMAYKYETKRRIAQAAARSVIDGETVLIESGSNCAFLAEELANNKRDVTIITNSSFIAHHIRHAPHIKIILLGGDYQTEAQVTVGPIVLKCAEEFFTDKLFIGADGFTEKFGFTGRDHIRAETVQGLAKQSRQVIVLTDSDKFSHQGVVRLVRTEDVSAVYTDDRIPPEVEAFLLQKQILVHKAPSETQDEPFNRTISSTS</sequence>
<dbReference type="GO" id="GO:0003677">
    <property type="term" value="F:DNA binding"/>
    <property type="evidence" value="ECO:0007669"/>
    <property type="project" value="UniProtKB-KW"/>
</dbReference>
<dbReference type="InterPro" id="IPR036388">
    <property type="entry name" value="WH-like_DNA-bd_sf"/>
</dbReference>
<evidence type="ECO:0000313" key="6">
    <source>
        <dbReference type="EMBL" id="AEF86169.1"/>
    </source>
</evidence>
<gene>
    <name evidence="6" type="ordered locus">TREPR_0132</name>
</gene>
<evidence type="ECO:0000313" key="7">
    <source>
        <dbReference type="Proteomes" id="UP000009223"/>
    </source>
</evidence>
<dbReference type="PANTHER" id="PTHR30363:SF4">
    <property type="entry name" value="GLYCEROL-3-PHOSPHATE REGULON REPRESSOR"/>
    <property type="match status" value="1"/>
</dbReference>
<keyword evidence="3" id="KW-0238">DNA-binding</keyword>
<dbReference type="STRING" id="545694.TREPR_0132"/>
<feature type="domain" description="HTH deoR-type" evidence="5">
    <location>
        <begin position="1"/>
        <end position="56"/>
    </location>
</feature>
<dbReference type="Gene3D" id="3.40.50.1360">
    <property type="match status" value="1"/>
</dbReference>
<dbReference type="PRINTS" id="PR00037">
    <property type="entry name" value="HTHLACR"/>
</dbReference>
<dbReference type="PANTHER" id="PTHR30363">
    <property type="entry name" value="HTH-TYPE TRANSCRIPTIONAL REGULATOR SRLR-RELATED"/>
    <property type="match status" value="1"/>
</dbReference>
<dbReference type="InterPro" id="IPR018356">
    <property type="entry name" value="Tscrpt_reg_HTH_DeoR_CS"/>
</dbReference>
<dbReference type="AlphaFoldDB" id="F5YMI7"/>
<keyword evidence="7" id="KW-1185">Reference proteome</keyword>
<dbReference type="InterPro" id="IPR050313">
    <property type="entry name" value="Carb_Metab_HTH_regulators"/>
</dbReference>
<protein>
    <submittedName>
        <fullName evidence="6">Transcriptional regulator, DeoR family</fullName>
    </submittedName>
</protein>
<dbReference type="SUPFAM" id="SSF100950">
    <property type="entry name" value="NagB/RpiA/CoA transferase-like"/>
    <property type="match status" value="1"/>
</dbReference>
<dbReference type="InterPro" id="IPR036390">
    <property type="entry name" value="WH_DNA-bd_sf"/>
</dbReference>
<evidence type="ECO:0000256" key="2">
    <source>
        <dbReference type="ARBA" id="ARBA00023015"/>
    </source>
</evidence>
<evidence type="ECO:0000259" key="5">
    <source>
        <dbReference type="PROSITE" id="PS51000"/>
    </source>
</evidence>
<name>F5YMI7_TREPZ</name>
<dbReference type="Pfam" id="PF08220">
    <property type="entry name" value="HTH_DeoR"/>
    <property type="match status" value="1"/>
</dbReference>
<dbReference type="Proteomes" id="UP000009223">
    <property type="component" value="Chromosome"/>
</dbReference>
<dbReference type="Pfam" id="PF00455">
    <property type="entry name" value="DeoRC"/>
    <property type="match status" value="1"/>
</dbReference>
<dbReference type="PROSITE" id="PS00894">
    <property type="entry name" value="HTH_DEOR_1"/>
    <property type="match status" value="1"/>
</dbReference>
<dbReference type="KEGG" id="tpi:TREPR_0132"/>
<evidence type="ECO:0000256" key="3">
    <source>
        <dbReference type="ARBA" id="ARBA00023125"/>
    </source>
</evidence>
<evidence type="ECO:0000256" key="1">
    <source>
        <dbReference type="ARBA" id="ARBA00022491"/>
    </source>
</evidence>
<evidence type="ECO:0000256" key="4">
    <source>
        <dbReference type="ARBA" id="ARBA00023163"/>
    </source>
</evidence>
<reference evidence="6 7" key="2">
    <citation type="journal article" date="2011" name="ISME J.">
        <title>RNA-seq reveals cooperative metabolic interactions between two termite-gut spirochete species in co-culture.</title>
        <authorList>
            <person name="Rosenthal A.Z."/>
            <person name="Matson E.G."/>
            <person name="Eldar A."/>
            <person name="Leadbetter J.R."/>
        </authorList>
    </citation>
    <scope>NUCLEOTIDE SEQUENCE [LARGE SCALE GENOMIC DNA]</scope>
    <source>
        <strain evidence="7">ATCC BAA-887 / DSM 12427 / ZAS-2</strain>
    </source>
</reference>
<organism evidence="6 7">
    <name type="scientific">Treponema primitia (strain ATCC BAA-887 / DSM 12427 / ZAS-2)</name>
    <dbReference type="NCBI Taxonomy" id="545694"/>
    <lineage>
        <taxon>Bacteria</taxon>
        <taxon>Pseudomonadati</taxon>
        <taxon>Spirochaetota</taxon>
        <taxon>Spirochaetia</taxon>
        <taxon>Spirochaetales</taxon>
        <taxon>Treponemataceae</taxon>
        <taxon>Treponema</taxon>
    </lineage>
</organism>
<dbReference type="InterPro" id="IPR037171">
    <property type="entry name" value="NagB/RpiA_transferase-like"/>
</dbReference>
<dbReference type="InterPro" id="IPR014036">
    <property type="entry name" value="DeoR-like_C"/>
</dbReference>
<proteinExistence type="predicted"/>
<dbReference type="PROSITE" id="PS51000">
    <property type="entry name" value="HTH_DEOR_2"/>
    <property type="match status" value="1"/>
</dbReference>
<dbReference type="EMBL" id="CP001843">
    <property type="protein sequence ID" value="AEF86169.1"/>
    <property type="molecule type" value="Genomic_DNA"/>
</dbReference>
<accession>F5YMI7</accession>
<keyword evidence="1" id="KW-0678">Repressor</keyword>
<keyword evidence="2" id="KW-0805">Transcription regulation</keyword>